<gene>
    <name evidence="2" type="ORF">DR999_PMT08267</name>
</gene>
<evidence type="ECO:0000313" key="2">
    <source>
        <dbReference type="EMBL" id="TFK08790.1"/>
    </source>
</evidence>
<dbReference type="AlphaFoldDB" id="A0A4D9ERH2"/>
<name>A0A4D9ERH2_9SAUR</name>
<keyword evidence="3" id="KW-1185">Reference proteome</keyword>
<proteinExistence type="predicted"/>
<dbReference type="EMBL" id="QXTE01000064">
    <property type="protein sequence ID" value="TFK08790.1"/>
    <property type="molecule type" value="Genomic_DNA"/>
</dbReference>
<reference evidence="2 3" key="1">
    <citation type="submission" date="2019-04" db="EMBL/GenBank/DDBJ databases">
        <title>Draft genome of the big-headed turtle Platysternon megacephalum.</title>
        <authorList>
            <person name="Gong S."/>
        </authorList>
    </citation>
    <scope>NUCLEOTIDE SEQUENCE [LARGE SCALE GENOMIC DNA]</scope>
    <source>
        <strain evidence="2">DO16091913</strain>
        <tissue evidence="2">Muscle</tissue>
    </source>
</reference>
<protein>
    <submittedName>
        <fullName evidence="2">NADH dehydrogenase</fullName>
    </submittedName>
</protein>
<reference evidence="2 3" key="2">
    <citation type="submission" date="2019-04" db="EMBL/GenBank/DDBJ databases">
        <title>The genome sequence of big-headed turtle.</title>
        <authorList>
            <person name="Gong S."/>
        </authorList>
    </citation>
    <scope>NUCLEOTIDE SEQUENCE [LARGE SCALE GENOMIC DNA]</scope>
    <source>
        <strain evidence="2">DO16091913</strain>
        <tissue evidence="2">Muscle</tissue>
    </source>
</reference>
<organism evidence="2 3">
    <name type="scientific">Platysternon megacephalum</name>
    <name type="common">big-headed turtle</name>
    <dbReference type="NCBI Taxonomy" id="55544"/>
    <lineage>
        <taxon>Eukaryota</taxon>
        <taxon>Metazoa</taxon>
        <taxon>Chordata</taxon>
        <taxon>Craniata</taxon>
        <taxon>Vertebrata</taxon>
        <taxon>Euteleostomi</taxon>
        <taxon>Archelosauria</taxon>
        <taxon>Testudinata</taxon>
        <taxon>Testudines</taxon>
        <taxon>Cryptodira</taxon>
        <taxon>Durocryptodira</taxon>
        <taxon>Testudinoidea</taxon>
        <taxon>Platysternidae</taxon>
        <taxon>Platysternon</taxon>
    </lineage>
</organism>
<feature type="compositionally biased region" description="Basic and acidic residues" evidence="1">
    <location>
        <begin position="63"/>
        <end position="78"/>
    </location>
</feature>
<evidence type="ECO:0000313" key="3">
    <source>
        <dbReference type="Proteomes" id="UP000297703"/>
    </source>
</evidence>
<evidence type="ECO:0000256" key="1">
    <source>
        <dbReference type="SAM" id="MobiDB-lite"/>
    </source>
</evidence>
<feature type="region of interest" description="Disordered" evidence="1">
    <location>
        <begin position="63"/>
        <end position="84"/>
    </location>
</feature>
<dbReference type="Proteomes" id="UP000297703">
    <property type="component" value="Unassembled WGS sequence"/>
</dbReference>
<accession>A0A4D9ERH2</accession>
<comment type="caution">
    <text evidence="2">The sequence shown here is derived from an EMBL/GenBank/DDBJ whole genome shotgun (WGS) entry which is preliminary data.</text>
</comment>
<sequence length="101" mass="11174">MRLLCLPGHLFTSFPEAGGLGGLKELGESTLEQGGVLQYLIRNRNSKGVLHCLILGPAIQNPDVEHPAESDTEPRPQKVDQTQGLNFKPPLIFSYVWAQFF</sequence>